<dbReference type="Proteomes" id="UP000015103">
    <property type="component" value="Unassembled WGS sequence"/>
</dbReference>
<name>T1HYI2_RHOPR</name>
<dbReference type="InParanoid" id="T1HYI2"/>
<proteinExistence type="predicted"/>
<dbReference type="EMBL" id="ACPB03025030">
    <property type="status" value="NOT_ANNOTATED_CDS"/>
    <property type="molecule type" value="Genomic_DNA"/>
</dbReference>
<sequence length="156" mass="18370">MQSDNDSDWDYINQLLNRYFNENDQADKLIIVDTLIDKILASDWKCIEEMPSCTLFVKEIESEVPVTPDKGDSDFEGMPSIPQRFNQEELNDLARDLKLSKKAELLAFRLNDKNLLEQGTKITFYRTREKNLLPFFCQENNLVFCHPRVRVKLEDF</sequence>
<accession>T1HYI2</accession>
<dbReference type="VEuPathDB" id="VectorBase:RPRC009102"/>
<dbReference type="HOGENOM" id="CLU_1688900_0_0_1"/>
<dbReference type="AlphaFoldDB" id="T1HYI2"/>
<keyword evidence="2" id="KW-1185">Reference proteome</keyword>
<protein>
    <submittedName>
        <fullName evidence="1">Uncharacterized protein</fullName>
    </submittedName>
</protein>
<organism evidence="1 2">
    <name type="scientific">Rhodnius prolixus</name>
    <name type="common">Triatomid bug</name>
    <dbReference type="NCBI Taxonomy" id="13249"/>
    <lineage>
        <taxon>Eukaryota</taxon>
        <taxon>Metazoa</taxon>
        <taxon>Ecdysozoa</taxon>
        <taxon>Arthropoda</taxon>
        <taxon>Hexapoda</taxon>
        <taxon>Insecta</taxon>
        <taxon>Pterygota</taxon>
        <taxon>Neoptera</taxon>
        <taxon>Paraneoptera</taxon>
        <taxon>Hemiptera</taxon>
        <taxon>Heteroptera</taxon>
        <taxon>Panheteroptera</taxon>
        <taxon>Cimicomorpha</taxon>
        <taxon>Reduviidae</taxon>
        <taxon>Triatominae</taxon>
        <taxon>Rhodnius</taxon>
    </lineage>
</organism>
<reference evidence="1" key="1">
    <citation type="submission" date="2015-05" db="UniProtKB">
        <authorList>
            <consortium name="EnsemblMetazoa"/>
        </authorList>
    </citation>
    <scope>IDENTIFICATION</scope>
</reference>
<evidence type="ECO:0000313" key="1">
    <source>
        <dbReference type="EnsemblMetazoa" id="RPRC009102-PA"/>
    </source>
</evidence>
<evidence type="ECO:0000313" key="2">
    <source>
        <dbReference type="Proteomes" id="UP000015103"/>
    </source>
</evidence>
<dbReference type="EnsemblMetazoa" id="RPRC009102-RA">
    <property type="protein sequence ID" value="RPRC009102-PA"/>
    <property type="gene ID" value="RPRC009102"/>
</dbReference>